<accession>A0AAT9F8U1</accession>
<dbReference type="KEGG" id="mcm:MCAL160_0980"/>
<proteinExistence type="predicted"/>
<reference evidence="2" key="1">
    <citation type="journal article" date="2014" name="Appl. Environ. Microbiol.">
        <title>Molecular Epidemiology of Cases of Mycoplasma californicum Infection in Japan.</title>
        <authorList>
            <person name="Hata E."/>
            <person name="Suzuki K."/>
            <person name="Hanyu H."/>
            <person name="Itoh M."/>
            <person name="Higuchi H."/>
            <person name="Kobayashi H."/>
        </authorList>
    </citation>
    <scope>NUCLEOTIDE SEQUENCE</scope>
    <source>
        <strain evidence="2">HAZ160_1</strain>
    </source>
</reference>
<gene>
    <name evidence="2" type="ORF">MCAL160_0980</name>
</gene>
<reference evidence="2" key="3">
    <citation type="journal article" date="2019" name="Vet. Microbiol.">
        <title>Mutations associated with change of susceptibility to lincosamides and/or macrolides in field and laboratory-derived Mycoplasma californicum strains in Japan, and development of a rapid detection method for these mutations.</title>
        <authorList>
            <person name="Hata E."/>
            <person name="Nagai K."/>
            <person name="Murakami K."/>
        </authorList>
    </citation>
    <scope>NUCLEOTIDE SEQUENCE</scope>
    <source>
        <strain evidence="2">HAZ160_1</strain>
    </source>
</reference>
<reference evidence="2" key="2">
    <citation type="journal article" date="2014" name="Genome Announc.">
        <title>Complete Genome Sequence of Mycoplasma californicum Strain HAZ160_1 from Bovine Mastitic Milk in Japan.</title>
        <authorList>
            <person name="Hata E."/>
            <person name="Murakami K."/>
        </authorList>
    </citation>
    <scope>NUCLEOTIDE SEQUENCE</scope>
    <source>
        <strain evidence="2">HAZ160_1</strain>
    </source>
</reference>
<sequence length="251" mass="28789">MKQKNLIKNYSTPNWVLSFFGCIILTTTLCFIILNATAFYNPDQNFYSGLPTIGAVFKQWTSIFYFTYLTNIFLGVMLILIGWKRQSTVIKRLFFLSITLITVTFLVYWALISYKKSTWETAYSAIKSLITHAIHPIIGFVFLILLRKEIVLSRKNVYLAIGSVLVYILFAFVLYWATYNVFIQNDGATIYTFLNFAHPLFYKGANIGVIIVLNALIIILAISLPIGLTLFWKAVLKIKFDTSNSKCKKQD</sequence>
<dbReference type="RefSeq" id="WP_041103359.1">
    <property type="nucleotide sequence ID" value="NZ_AP013353.1"/>
</dbReference>
<protein>
    <submittedName>
        <fullName evidence="2">Membrane protein</fullName>
    </submittedName>
</protein>
<feature type="transmembrane region" description="Helical" evidence="1">
    <location>
        <begin position="207"/>
        <end position="232"/>
    </location>
</feature>
<dbReference type="EMBL" id="AP013353">
    <property type="protein sequence ID" value="BAP01304.1"/>
    <property type="molecule type" value="Genomic_DNA"/>
</dbReference>
<keyword evidence="1" id="KW-0812">Transmembrane</keyword>
<feature type="transmembrane region" description="Helical" evidence="1">
    <location>
        <begin position="60"/>
        <end position="81"/>
    </location>
</feature>
<dbReference type="NCBIfam" id="NF046009">
    <property type="entry name" value="MAGa3780_fam"/>
    <property type="match status" value="1"/>
</dbReference>
<organism evidence="2">
    <name type="scientific">Mycoplasmopsis californica HAZ160_1</name>
    <dbReference type="NCBI Taxonomy" id="1397850"/>
    <lineage>
        <taxon>Bacteria</taxon>
        <taxon>Bacillati</taxon>
        <taxon>Mycoplasmatota</taxon>
        <taxon>Mycoplasmoidales</taxon>
        <taxon>Metamycoplasmataceae</taxon>
        <taxon>Mycoplasmopsis</taxon>
    </lineage>
</organism>
<evidence type="ECO:0000256" key="1">
    <source>
        <dbReference type="SAM" id="Phobius"/>
    </source>
</evidence>
<reference evidence="2" key="4">
    <citation type="submission" date="2024-06" db="EMBL/GenBank/DDBJ databases">
        <authorList>
            <consortium name="Mycoplasma californicum genome sequencing consortium"/>
            <person name="Hata E."/>
            <person name="Tanaka K."/>
            <person name="Tamamura Y."/>
        </authorList>
    </citation>
    <scope>NUCLEOTIDE SEQUENCE</scope>
    <source>
        <strain evidence="2">HAZ160_1</strain>
    </source>
</reference>
<keyword evidence="1" id="KW-0472">Membrane</keyword>
<dbReference type="PROSITE" id="PS51257">
    <property type="entry name" value="PROKAR_LIPOPROTEIN"/>
    <property type="match status" value="1"/>
</dbReference>
<dbReference type="AlphaFoldDB" id="A0AAT9F8U1"/>
<feature type="transmembrane region" description="Helical" evidence="1">
    <location>
        <begin position="157"/>
        <end position="177"/>
    </location>
</feature>
<feature type="transmembrane region" description="Helical" evidence="1">
    <location>
        <begin position="12"/>
        <end position="40"/>
    </location>
</feature>
<feature type="transmembrane region" description="Helical" evidence="1">
    <location>
        <begin position="124"/>
        <end position="145"/>
    </location>
</feature>
<name>A0AAT9F8U1_9BACT</name>
<evidence type="ECO:0000313" key="2">
    <source>
        <dbReference type="EMBL" id="BAP01304.1"/>
    </source>
</evidence>
<keyword evidence="1" id="KW-1133">Transmembrane helix</keyword>
<feature type="transmembrane region" description="Helical" evidence="1">
    <location>
        <begin position="93"/>
        <end position="112"/>
    </location>
</feature>